<feature type="transmembrane region" description="Helical" evidence="1">
    <location>
        <begin position="435"/>
        <end position="452"/>
    </location>
</feature>
<comment type="caution">
    <text evidence="2">The sequence shown here is derived from an EMBL/GenBank/DDBJ whole genome shotgun (WGS) entry which is preliminary data.</text>
</comment>
<keyword evidence="3" id="KW-1185">Reference proteome</keyword>
<feature type="transmembrane region" description="Helical" evidence="1">
    <location>
        <begin position="173"/>
        <end position="195"/>
    </location>
</feature>
<dbReference type="EMBL" id="MU071211">
    <property type="protein sequence ID" value="KAF5826190.1"/>
    <property type="molecule type" value="Genomic_DNA"/>
</dbReference>
<feature type="transmembrane region" description="Helical" evidence="1">
    <location>
        <begin position="326"/>
        <end position="347"/>
    </location>
</feature>
<dbReference type="Proteomes" id="UP000815325">
    <property type="component" value="Unassembled WGS sequence"/>
</dbReference>
<reference evidence="2" key="1">
    <citation type="submission" date="2017-08" db="EMBL/GenBank/DDBJ databases">
        <authorList>
            <person name="Polle J.E."/>
            <person name="Barry K."/>
            <person name="Cushman J."/>
            <person name="Schmutz J."/>
            <person name="Tran D."/>
            <person name="Hathwaick L.T."/>
            <person name="Yim W.C."/>
            <person name="Jenkins J."/>
            <person name="Mckie-Krisberg Z.M."/>
            <person name="Prochnik S."/>
            <person name="Lindquist E."/>
            <person name="Dockter R.B."/>
            <person name="Adam C."/>
            <person name="Molina H."/>
            <person name="Bunkerborg J."/>
            <person name="Jin E."/>
            <person name="Buchheim M."/>
            <person name="Magnuson J."/>
        </authorList>
    </citation>
    <scope>NUCLEOTIDE SEQUENCE</scope>
    <source>
        <strain evidence="2">CCAP 19/18</strain>
    </source>
</reference>
<sequence>MPRGLLMEGVQALEDKIPPHAWDETSYAISKYMLFVYFPVFLLGCYAIAKTRWGPELAATVQARIVAHLERVSLLKVLPQEPYKLFRLGQVSLLVAHRLQQLEVQGDPNLVSEHRAALHQIMLEAKELLKQPLPEGMQVTPQLVLHFRDLLHQQMQSAPLAVRAKGFFKCANVMWVLGGFGVAVSIIPASVFVFGKFFKSVGEALKATLLTAHDVFQPFYMAIVLGGCLALLGASNRVPQHMAAQISFGSCLVATFAMDFGFNWYMENRGLWRSGVFWLFATATMLPFACVHKSQLLGFSTVGAHFFFWMLFVIPEIIQLLRLESWQWVTMGGEMVAGALLAILLVARRATPPTKEALRPFNLGLNVFGSIMLLLLGLINCVAKGQAVEDEDEYGDEDEGWSFWAIFWVVFWNVTYVPTLAALITLGYRYENATLFNMGCTFAYLYVVIQAVRTMMSFGSFSLGILLGSLGLCAGGYFIHTRPQWLAQMVLD</sequence>
<feature type="transmembrane region" description="Helical" evidence="1">
    <location>
        <begin position="32"/>
        <end position="49"/>
    </location>
</feature>
<accession>A0ABQ7FUX0</accession>
<proteinExistence type="predicted"/>
<evidence type="ECO:0000313" key="3">
    <source>
        <dbReference type="Proteomes" id="UP000815325"/>
    </source>
</evidence>
<feature type="transmembrane region" description="Helical" evidence="1">
    <location>
        <begin position="271"/>
        <end position="289"/>
    </location>
</feature>
<organism evidence="2 3">
    <name type="scientific">Dunaliella salina</name>
    <name type="common">Green alga</name>
    <name type="synonym">Protococcus salinus</name>
    <dbReference type="NCBI Taxonomy" id="3046"/>
    <lineage>
        <taxon>Eukaryota</taxon>
        <taxon>Viridiplantae</taxon>
        <taxon>Chlorophyta</taxon>
        <taxon>core chlorophytes</taxon>
        <taxon>Chlorophyceae</taxon>
        <taxon>CS clade</taxon>
        <taxon>Chlamydomonadales</taxon>
        <taxon>Dunaliellaceae</taxon>
        <taxon>Dunaliella</taxon>
    </lineage>
</organism>
<keyword evidence="1" id="KW-0472">Membrane</keyword>
<feature type="transmembrane region" description="Helical" evidence="1">
    <location>
        <begin position="403"/>
        <end position="428"/>
    </location>
</feature>
<keyword evidence="1" id="KW-0812">Transmembrane</keyword>
<keyword evidence="1" id="KW-1133">Transmembrane helix</keyword>
<feature type="transmembrane region" description="Helical" evidence="1">
    <location>
        <begin position="215"/>
        <end position="234"/>
    </location>
</feature>
<gene>
    <name evidence="2" type="ORF">DUNSADRAFT_4243</name>
</gene>
<feature type="transmembrane region" description="Helical" evidence="1">
    <location>
        <begin position="458"/>
        <end position="479"/>
    </location>
</feature>
<feature type="transmembrane region" description="Helical" evidence="1">
    <location>
        <begin position="296"/>
        <end position="314"/>
    </location>
</feature>
<name>A0ABQ7FUX0_DUNSA</name>
<feature type="transmembrane region" description="Helical" evidence="1">
    <location>
        <begin position="246"/>
        <end position="265"/>
    </location>
</feature>
<protein>
    <submittedName>
        <fullName evidence="2">Uncharacterized protein</fullName>
    </submittedName>
</protein>
<feature type="transmembrane region" description="Helical" evidence="1">
    <location>
        <begin position="363"/>
        <end position="383"/>
    </location>
</feature>
<evidence type="ECO:0000313" key="2">
    <source>
        <dbReference type="EMBL" id="KAF5826190.1"/>
    </source>
</evidence>
<evidence type="ECO:0000256" key="1">
    <source>
        <dbReference type="SAM" id="Phobius"/>
    </source>
</evidence>